<evidence type="ECO:0000313" key="14">
    <source>
        <dbReference type="Proteomes" id="UP000494329"/>
    </source>
</evidence>
<dbReference type="InterPro" id="IPR033900">
    <property type="entry name" value="Gram_neg_porin_domain"/>
</dbReference>
<keyword evidence="3" id="KW-0813">Transport</keyword>
<reference evidence="13 14" key="1">
    <citation type="submission" date="2020-04" db="EMBL/GenBank/DDBJ databases">
        <authorList>
            <person name="De Canck E."/>
        </authorList>
    </citation>
    <scope>NUCLEOTIDE SEQUENCE [LARGE SCALE GENOMIC DNA]</scope>
    <source>
        <strain evidence="13 14">LMG 29739</strain>
    </source>
</reference>
<dbReference type="SUPFAM" id="SSF56935">
    <property type="entry name" value="Porins"/>
    <property type="match status" value="1"/>
</dbReference>
<dbReference type="GO" id="GO:0006811">
    <property type="term" value="P:monoatomic ion transport"/>
    <property type="evidence" value="ECO:0007669"/>
    <property type="project" value="UniProtKB-KW"/>
</dbReference>
<organism evidence="13 14">
    <name type="scientific">Paraburkholderia solisilvae</name>
    <dbReference type="NCBI Taxonomy" id="624376"/>
    <lineage>
        <taxon>Bacteria</taxon>
        <taxon>Pseudomonadati</taxon>
        <taxon>Pseudomonadota</taxon>
        <taxon>Betaproteobacteria</taxon>
        <taxon>Burkholderiales</taxon>
        <taxon>Burkholderiaceae</taxon>
        <taxon>Paraburkholderia</taxon>
    </lineage>
</organism>
<evidence type="ECO:0000256" key="5">
    <source>
        <dbReference type="ARBA" id="ARBA00022692"/>
    </source>
</evidence>
<evidence type="ECO:0000313" key="13">
    <source>
        <dbReference type="EMBL" id="CAB3756955.1"/>
    </source>
</evidence>
<dbReference type="EMBL" id="CADIKF010000017">
    <property type="protein sequence ID" value="CAB3756955.1"/>
    <property type="molecule type" value="Genomic_DNA"/>
</dbReference>
<feature type="region of interest" description="Disordered" evidence="11">
    <location>
        <begin position="1"/>
        <end position="30"/>
    </location>
</feature>
<accession>A0A6J5DVK2</accession>
<protein>
    <submittedName>
        <fullName evidence="13">Outer membrane porin protein 32</fullName>
    </submittedName>
</protein>
<evidence type="ECO:0000256" key="6">
    <source>
        <dbReference type="ARBA" id="ARBA00022729"/>
    </source>
</evidence>
<comment type="subunit">
    <text evidence="2">Homotrimer.</text>
</comment>
<keyword evidence="10" id="KW-0998">Cell outer membrane</keyword>
<keyword evidence="14" id="KW-1185">Reference proteome</keyword>
<dbReference type="GO" id="GO:0009279">
    <property type="term" value="C:cell outer membrane"/>
    <property type="evidence" value="ECO:0007669"/>
    <property type="project" value="UniProtKB-SubCell"/>
</dbReference>
<evidence type="ECO:0000256" key="4">
    <source>
        <dbReference type="ARBA" id="ARBA00022452"/>
    </source>
</evidence>
<dbReference type="GO" id="GO:0046930">
    <property type="term" value="C:pore complex"/>
    <property type="evidence" value="ECO:0007669"/>
    <property type="project" value="UniProtKB-KW"/>
</dbReference>
<dbReference type="CDD" id="cd00342">
    <property type="entry name" value="gram_neg_porins"/>
    <property type="match status" value="1"/>
</dbReference>
<dbReference type="GO" id="GO:0015288">
    <property type="term" value="F:porin activity"/>
    <property type="evidence" value="ECO:0007669"/>
    <property type="project" value="UniProtKB-KW"/>
</dbReference>
<evidence type="ECO:0000256" key="3">
    <source>
        <dbReference type="ARBA" id="ARBA00022448"/>
    </source>
</evidence>
<sequence length="394" mass="42462">MRTAISREVDRGVGREASPEVSPEVSPEAGCKTRCAAGHAPGRASGLMLKASAAVALAVGAASVHAQSSVQLYGQVDEWVGAQKFPGGERAWQVSGGGMSTSYWGIKGSEDLGNGVRAIFTLEDFFRAQNGRYGRFDGDTFFARNSYVGIESPYGTVTAGRLTTHLFVSTILFNPFIDSYVFSPMVYHVFLGLGTFPTYTTDQGVVGDSGWNNAIQYSSPSFNGLSGSAMYAFGNTAGQNGSKKYSVQFLYFNGPFAATGVYQYVNFNNDPADLDTLVSGMKSQGVGQFGVTYDLKFVKFYGQYMYTKNDQQMGSWHVNTAQGGVTVPAGPGTVMASYAWSRDAGGLDQTRQTWAVGYDYPLSKRTDVYAAYLYDHFSGQSTGDTFGVGMRTKF</sequence>
<evidence type="ECO:0000256" key="11">
    <source>
        <dbReference type="SAM" id="MobiDB-lite"/>
    </source>
</evidence>
<evidence type="ECO:0000259" key="12">
    <source>
        <dbReference type="Pfam" id="PF13609"/>
    </source>
</evidence>
<evidence type="ECO:0000256" key="1">
    <source>
        <dbReference type="ARBA" id="ARBA00004571"/>
    </source>
</evidence>
<gene>
    <name evidence="13" type="ORF">LMG29739_02589</name>
</gene>
<keyword evidence="8" id="KW-0626">Porin</keyword>
<keyword evidence="9" id="KW-0472">Membrane</keyword>
<dbReference type="Pfam" id="PF13609">
    <property type="entry name" value="Porin_4"/>
    <property type="match status" value="1"/>
</dbReference>
<comment type="subcellular location">
    <subcellularLocation>
        <location evidence="1">Cell outer membrane</location>
        <topology evidence="1">Multi-pass membrane protein</topology>
    </subcellularLocation>
</comment>
<dbReference type="PANTHER" id="PTHR34501:SF9">
    <property type="entry name" value="MAJOR OUTER MEMBRANE PROTEIN P.IA"/>
    <property type="match status" value="1"/>
</dbReference>
<dbReference type="InterPro" id="IPR050298">
    <property type="entry name" value="Gram-neg_bact_OMP"/>
</dbReference>
<evidence type="ECO:0000256" key="9">
    <source>
        <dbReference type="ARBA" id="ARBA00023136"/>
    </source>
</evidence>
<keyword evidence="7" id="KW-0406">Ion transport</keyword>
<evidence type="ECO:0000256" key="7">
    <source>
        <dbReference type="ARBA" id="ARBA00023065"/>
    </source>
</evidence>
<evidence type="ECO:0000256" key="10">
    <source>
        <dbReference type="ARBA" id="ARBA00023237"/>
    </source>
</evidence>
<feature type="compositionally biased region" description="Basic and acidic residues" evidence="11">
    <location>
        <begin position="1"/>
        <end position="18"/>
    </location>
</feature>
<keyword evidence="5" id="KW-0812">Transmembrane</keyword>
<dbReference type="Gene3D" id="2.40.160.10">
    <property type="entry name" value="Porin"/>
    <property type="match status" value="1"/>
</dbReference>
<name>A0A6J5DVK2_9BURK</name>
<dbReference type="InterPro" id="IPR023614">
    <property type="entry name" value="Porin_dom_sf"/>
</dbReference>
<keyword evidence="6" id="KW-0732">Signal</keyword>
<dbReference type="AlphaFoldDB" id="A0A6J5DVK2"/>
<feature type="domain" description="Porin" evidence="12">
    <location>
        <begin position="53"/>
        <end position="379"/>
    </location>
</feature>
<keyword evidence="4" id="KW-1134">Transmembrane beta strand</keyword>
<dbReference type="Proteomes" id="UP000494329">
    <property type="component" value="Unassembled WGS sequence"/>
</dbReference>
<evidence type="ECO:0000256" key="8">
    <source>
        <dbReference type="ARBA" id="ARBA00023114"/>
    </source>
</evidence>
<evidence type="ECO:0000256" key="2">
    <source>
        <dbReference type="ARBA" id="ARBA00011233"/>
    </source>
</evidence>
<dbReference type="PANTHER" id="PTHR34501">
    <property type="entry name" value="PROTEIN YDDL-RELATED"/>
    <property type="match status" value="1"/>
</dbReference>
<proteinExistence type="predicted"/>